<evidence type="ECO:0000313" key="2">
    <source>
        <dbReference type="EMBL" id="TFZ81147.1"/>
    </source>
</evidence>
<name>A0A4Z0F6C8_9GAMM</name>
<dbReference type="Pfam" id="PF02810">
    <property type="entry name" value="SEC-C"/>
    <property type="match status" value="1"/>
</dbReference>
<evidence type="ECO:0008006" key="4">
    <source>
        <dbReference type="Google" id="ProtNLM"/>
    </source>
</evidence>
<comment type="caution">
    <text evidence="2">The sequence shown here is derived from an EMBL/GenBank/DDBJ whole genome shotgun (WGS) entry which is preliminary data.</text>
</comment>
<reference evidence="2 3" key="1">
    <citation type="journal article" date="2019" name="ISME J.">
        <title>Candidatus Macondimonas diazotrophica, a novel gammaproteobacterial genus dominating crude-oil-contaminated coastal sediments.</title>
        <authorList>
            <person name="Karthikeyan S."/>
            <person name="Konstantinidis K."/>
        </authorList>
    </citation>
    <scope>NUCLEOTIDE SEQUENCE [LARGE SCALE GENOMIC DNA]</scope>
    <source>
        <strain evidence="2 3">KTK01</strain>
    </source>
</reference>
<feature type="compositionally biased region" description="Basic and acidic residues" evidence="1">
    <location>
        <begin position="30"/>
        <end position="40"/>
    </location>
</feature>
<evidence type="ECO:0000313" key="3">
    <source>
        <dbReference type="Proteomes" id="UP000297890"/>
    </source>
</evidence>
<gene>
    <name evidence="2" type="ORF">E4680_13590</name>
</gene>
<accession>A0A4Z0F6C8</accession>
<proteinExistence type="predicted"/>
<dbReference type="Proteomes" id="UP000297890">
    <property type="component" value="Unassembled WGS sequence"/>
</dbReference>
<organism evidence="2 3">
    <name type="scientific">Candidatus Macondimonas diazotrophica</name>
    <dbReference type="NCBI Taxonomy" id="2305248"/>
    <lineage>
        <taxon>Bacteria</taxon>
        <taxon>Pseudomonadati</taxon>
        <taxon>Pseudomonadota</taxon>
        <taxon>Gammaproteobacteria</taxon>
        <taxon>Chromatiales</taxon>
        <taxon>Ectothiorhodospiraceae</taxon>
        <taxon>Candidatus Macondimonas</taxon>
    </lineage>
</organism>
<dbReference type="OrthoDB" id="21421at2"/>
<protein>
    <recommendedName>
        <fullName evidence="4">Zinc chelation protein SecC</fullName>
    </recommendedName>
</protein>
<keyword evidence="3" id="KW-1185">Reference proteome</keyword>
<dbReference type="Gene3D" id="3.10.450.50">
    <property type="match status" value="1"/>
</dbReference>
<dbReference type="AlphaFoldDB" id="A0A4Z0F6C8"/>
<evidence type="ECO:0000256" key="1">
    <source>
        <dbReference type="SAM" id="MobiDB-lite"/>
    </source>
</evidence>
<dbReference type="RefSeq" id="WP_135282963.1">
    <property type="nucleotide sequence ID" value="NZ_SRIO01000043.1"/>
</dbReference>
<dbReference type="SUPFAM" id="SSF103642">
    <property type="entry name" value="Sec-C motif"/>
    <property type="match status" value="1"/>
</dbReference>
<dbReference type="InterPro" id="IPR004027">
    <property type="entry name" value="SEC_C_motif"/>
</dbReference>
<dbReference type="EMBL" id="SRIO01000043">
    <property type="protein sequence ID" value="TFZ81147.1"/>
    <property type="molecule type" value="Genomic_DNA"/>
</dbReference>
<feature type="region of interest" description="Disordered" evidence="1">
    <location>
        <begin position="30"/>
        <end position="58"/>
    </location>
</feature>
<sequence length="82" mass="9579">MDMRNGRIFSAEELAKFKECMTPKEWEKEKSHYLEMEKPPTPRQLSRQPPKVGRNEPCPCGSGEKFKRCHLQALGYRPVEAE</sequence>